<feature type="region of interest" description="Disordered" evidence="1">
    <location>
        <begin position="114"/>
        <end position="165"/>
    </location>
</feature>
<evidence type="ECO:0000313" key="2">
    <source>
        <dbReference type="EMBL" id="MEB3367420.1"/>
    </source>
</evidence>
<dbReference type="EMBL" id="JAWLNX010000004">
    <property type="protein sequence ID" value="MEB3367420.1"/>
    <property type="molecule type" value="Genomic_DNA"/>
</dbReference>
<feature type="compositionally biased region" description="Polar residues" evidence="1">
    <location>
        <begin position="151"/>
        <end position="165"/>
    </location>
</feature>
<accession>A0ABU6A7B2</accession>
<gene>
    <name evidence="2" type="ORF">R4I43_08370</name>
</gene>
<organism evidence="2 3">
    <name type="scientific">Saccharopolyspora mangrovi</name>
    <dbReference type="NCBI Taxonomy" id="3082379"/>
    <lineage>
        <taxon>Bacteria</taxon>
        <taxon>Bacillati</taxon>
        <taxon>Actinomycetota</taxon>
        <taxon>Actinomycetes</taxon>
        <taxon>Pseudonocardiales</taxon>
        <taxon>Pseudonocardiaceae</taxon>
        <taxon>Saccharopolyspora</taxon>
    </lineage>
</organism>
<dbReference type="Proteomes" id="UP001327093">
    <property type="component" value="Unassembled WGS sequence"/>
</dbReference>
<keyword evidence="3" id="KW-1185">Reference proteome</keyword>
<comment type="caution">
    <text evidence="2">The sequence shown here is derived from an EMBL/GenBank/DDBJ whole genome shotgun (WGS) entry which is preliminary data.</text>
</comment>
<proteinExistence type="predicted"/>
<sequence length="165" mass="17706">MPTARQNAAAQFDVSAYLKTKLVSKESLNFFGVDVPVPTDTPLGVTLQAQEAQRNPEAVSEQNVLDLLGGIIGEDKAEEIKEVNAGVRACGALLLWAYRNASGDECTFPEAFEEYEENERASREAAEAEDGEGKATAVPKANRATRRASDRATQSGKNTGSTGRK</sequence>
<evidence type="ECO:0000313" key="3">
    <source>
        <dbReference type="Proteomes" id="UP001327093"/>
    </source>
</evidence>
<dbReference type="RefSeq" id="WP_324264971.1">
    <property type="nucleotide sequence ID" value="NZ_JAWLNX010000004.1"/>
</dbReference>
<evidence type="ECO:0000256" key="1">
    <source>
        <dbReference type="SAM" id="MobiDB-lite"/>
    </source>
</evidence>
<evidence type="ECO:0008006" key="4">
    <source>
        <dbReference type="Google" id="ProtNLM"/>
    </source>
</evidence>
<reference evidence="2 3" key="1">
    <citation type="submission" date="2023-10" db="EMBL/GenBank/DDBJ databases">
        <title>Saccharopolyspora sp. nov., isolated from mangrove soil.</title>
        <authorList>
            <person name="Lu Y."/>
            <person name="Liu W."/>
        </authorList>
    </citation>
    <scope>NUCLEOTIDE SEQUENCE [LARGE SCALE GENOMIC DNA]</scope>
    <source>
        <strain evidence="2 3">S2-29</strain>
    </source>
</reference>
<protein>
    <recommendedName>
        <fullName evidence="4">Tail assembly chaperone</fullName>
    </recommendedName>
</protein>
<name>A0ABU6A7B2_9PSEU</name>